<organism evidence="9 10">
    <name type="scientific">Niastella populi</name>
    <dbReference type="NCBI Taxonomy" id="550983"/>
    <lineage>
        <taxon>Bacteria</taxon>
        <taxon>Pseudomonadati</taxon>
        <taxon>Bacteroidota</taxon>
        <taxon>Chitinophagia</taxon>
        <taxon>Chitinophagales</taxon>
        <taxon>Chitinophagaceae</taxon>
        <taxon>Niastella</taxon>
    </lineage>
</organism>
<sequence>MNPVIRGIIIYLFLMLVFRLSGKRTLAQTTPFEFILLLIISEVTQQALVGEDYSITTSLILITTLIGTDLLFSMIKQHWRGFEKVTEGSPLIIVANGRMLQHRANKTRVSEEDVLEAARNLHGLERLEQIKYAVLELDGSISIIPQEAAE</sequence>
<evidence type="ECO:0000256" key="6">
    <source>
        <dbReference type="ARBA" id="ARBA00023136"/>
    </source>
</evidence>
<dbReference type="Pfam" id="PF04239">
    <property type="entry name" value="DUF421"/>
    <property type="match status" value="1"/>
</dbReference>
<comment type="similarity">
    <text evidence="2">Belongs to the UPF0702 family.</text>
</comment>
<protein>
    <recommendedName>
        <fullName evidence="8">YetF C-terminal domain-containing protein</fullName>
    </recommendedName>
</protein>
<dbReference type="EMBL" id="LWBP01000123">
    <property type="protein sequence ID" value="OQP62249.1"/>
    <property type="molecule type" value="Genomic_DNA"/>
</dbReference>
<dbReference type="OrthoDB" id="9778331at2"/>
<comment type="caution">
    <text evidence="9">The sequence shown here is derived from an EMBL/GenBank/DDBJ whole genome shotgun (WGS) entry which is preliminary data.</text>
</comment>
<evidence type="ECO:0000259" key="8">
    <source>
        <dbReference type="Pfam" id="PF04239"/>
    </source>
</evidence>
<dbReference type="AlphaFoldDB" id="A0A1V9FV53"/>
<evidence type="ECO:0000256" key="3">
    <source>
        <dbReference type="ARBA" id="ARBA00022475"/>
    </source>
</evidence>
<proteinExistence type="inferred from homology"/>
<name>A0A1V9FV53_9BACT</name>
<dbReference type="GO" id="GO:0005886">
    <property type="term" value="C:plasma membrane"/>
    <property type="evidence" value="ECO:0007669"/>
    <property type="project" value="UniProtKB-SubCell"/>
</dbReference>
<dbReference type="PANTHER" id="PTHR34582:SF6">
    <property type="entry name" value="UPF0702 TRANSMEMBRANE PROTEIN YCAP"/>
    <property type="match status" value="1"/>
</dbReference>
<keyword evidence="5 7" id="KW-1133">Transmembrane helix</keyword>
<evidence type="ECO:0000313" key="9">
    <source>
        <dbReference type="EMBL" id="OQP62249.1"/>
    </source>
</evidence>
<keyword evidence="10" id="KW-1185">Reference proteome</keyword>
<dbReference type="Gene3D" id="3.30.240.20">
    <property type="entry name" value="bsu07140 like domains"/>
    <property type="match status" value="1"/>
</dbReference>
<dbReference type="PANTHER" id="PTHR34582">
    <property type="entry name" value="UPF0702 TRANSMEMBRANE PROTEIN YCAP"/>
    <property type="match status" value="1"/>
</dbReference>
<comment type="subcellular location">
    <subcellularLocation>
        <location evidence="1">Cell membrane</location>
        <topology evidence="1">Multi-pass membrane protein</topology>
    </subcellularLocation>
</comment>
<dbReference type="STRING" id="550983.A4R26_18420"/>
<dbReference type="InterPro" id="IPR007353">
    <property type="entry name" value="DUF421"/>
</dbReference>
<feature type="domain" description="YetF C-terminal" evidence="8">
    <location>
        <begin position="77"/>
        <end position="148"/>
    </location>
</feature>
<evidence type="ECO:0000256" key="4">
    <source>
        <dbReference type="ARBA" id="ARBA00022692"/>
    </source>
</evidence>
<keyword evidence="6 7" id="KW-0472">Membrane</keyword>
<dbReference type="Proteomes" id="UP000192276">
    <property type="component" value="Unassembled WGS sequence"/>
</dbReference>
<dbReference type="RefSeq" id="WP_081164039.1">
    <property type="nucleotide sequence ID" value="NZ_LWBP01000123.1"/>
</dbReference>
<keyword evidence="3" id="KW-1003">Cell membrane</keyword>
<evidence type="ECO:0000256" key="1">
    <source>
        <dbReference type="ARBA" id="ARBA00004651"/>
    </source>
</evidence>
<dbReference type="InterPro" id="IPR023090">
    <property type="entry name" value="UPF0702_alpha/beta_dom_sf"/>
</dbReference>
<feature type="transmembrane region" description="Helical" evidence="7">
    <location>
        <begin position="53"/>
        <end position="72"/>
    </location>
</feature>
<keyword evidence="4 7" id="KW-0812">Transmembrane</keyword>
<reference evidence="10" key="1">
    <citation type="submission" date="2016-04" db="EMBL/GenBank/DDBJ databases">
        <authorList>
            <person name="Chen L."/>
            <person name="Zhuang W."/>
            <person name="Wang G."/>
        </authorList>
    </citation>
    <scope>NUCLEOTIDE SEQUENCE [LARGE SCALE GENOMIC DNA]</scope>
    <source>
        <strain evidence="10">208</strain>
    </source>
</reference>
<gene>
    <name evidence="9" type="ORF">A4R26_18420</name>
</gene>
<evidence type="ECO:0000256" key="2">
    <source>
        <dbReference type="ARBA" id="ARBA00006448"/>
    </source>
</evidence>
<evidence type="ECO:0000256" key="7">
    <source>
        <dbReference type="SAM" id="Phobius"/>
    </source>
</evidence>
<evidence type="ECO:0000256" key="5">
    <source>
        <dbReference type="ARBA" id="ARBA00022989"/>
    </source>
</evidence>
<evidence type="ECO:0000313" key="10">
    <source>
        <dbReference type="Proteomes" id="UP000192276"/>
    </source>
</evidence>
<accession>A0A1V9FV53</accession>